<evidence type="ECO:0000256" key="6">
    <source>
        <dbReference type="ARBA" id="ARBA00023180"/>
    </source>
</evidence>
<evidence type="ECO:0000256" key="2">
    <source>
        <dbReference type="ARBA" id="ARBA00022475"/>
    </source>
</evidence>
<dbReference type="Pfam" id="PF20238">
    <property type="entry name" value="BIM1-like_dom"/>
    <property type="match status" value="1"/>
</dbReference>
<evidence type="ECO:0000256" key="8">
    <source>
        <dbReference type="SAM" id="Phobius"/>
    </source>
</evidence>
<evidence type="ECO:0000256" key="4">
    <source>
        <dbReference type="ARBA" id="ARBA00022729"/>
    </source>
</evidence>
<evidence type="ECO:0000256" key="1">
    <source>
        <dbReference type="ARBA" id="ARBA00004609"/>
    </source>
</evidence>
<dbReference type="InterPro" id="IPR046530">
    <property type="entry name" value="BIM1-like_dom"/>
</dbReference>
<keyword evidence="6" id="KW-0325">Glycoprotein</keyword>
<keyword evidence="3" id="KW-0336">GPI-anchor</keyword>
<proteinExistence type="predicted"/>
<dbReference type="GO" id="GO:0098552">
    <property type="term" value="C:side of membrane"/>
    <property type="evidence" value="ECO:0007669"/>
    <property type="project" value="UniProtKB-KW"/>
</dbReference>
<keyword evidence="8" id="KW-1133">Transmembrane helix</keyword>
<dbReference type="CDD" id="cd21176">
    <property type="entry name" value="LPMO_auxiliary-like"/>
    <property type="match status" value="1"/>
</dbReference>
<keyword evidence="7" id="KW-0449">Lipoprotein</keyword>
<comment type="caution">
    <text evidence="11">The sequence shown here is derived from an EMBL/GenBank/DDBJ whole genome shotgun (WGS) entry which is preliminary data.</text>
</comment>
<evidence type="ECO:0000256" key="5">
    <source>
        <dbReference type="ARBA" id="ARBA00023136"/>
    </source>
</evidence>
<dbReference type="Proteomes" id="UP001175227">
    <property type="component" value="Unassembled WGS sequence"/>
</dbReference>
<dbReference type="EMBL" id="JAUEPR010000034">
    <property type="protein sequence ID" value="KAK0473204.1"/>
    <property type="molecule type" value="Genomic_DNA"/>
</dbReference>
<keyword evidence="4 9" id="KW-0732">Signal</keyword>
<keyword evidence="5 8" id="KW-0472">Membrane</keyword>
<dbReference type="InterPro" id="IPR046936">
    <property type="entry name" value="BIM1-like"/>
</dbReference>
<evidence type="ECO:0000256" key="3">
    <source>
        <dbReference type="ARBA" id="ARBA00022622"/>
    </source>
</evidence>
<feature type="transmembrane region" description="Helical" evidence="8">
    <location>
        <begin position="199"/>
        <end position="220"/>
    </location>
</feature>
<feature type="domain" description="Copper acquisition factor BIM1-like" evidence="10">
    <location>
        <begin position="15"/>
        <end position="176"/>
    </location>
</feature>
<evidence type="ECO:0000313" key="11">
    <source>
        <dbReference type="EMBL" id="KAK0473204.1"/>
    </source>
</evidence>
<dbReference type="GO" id="GO:0005886">
    <property type="term" value="C:plasma membrane"/>
    <property type="evidence" value="ECO:0007669"/>
    <property type="project" value="UniProtKB-SubCell"/>
</dbReference>
<feature type="chain" id="PRO_5041254038" description="Copper acquisition factor BIM1-like domain-containing protein" evidence="9">
    <location>
        <begin position="17"/>
        <end position="221"/>
    </location>
</feature>
<name>A0AA39U8F3_9AGAR</name>
<evidence type="ECO:0000256" key="9">
    <source>
        <dbReference type="SAM" id="SignalP"/>
    </source>
</evidence>
<gene>
    <name evidence="11" type="ORF">IW261DRAFT_704433</name>
</gene>
<reference evidence="11" key="1">
    <citation type="submission" date="2023-06" db="EMBL/GenBank/DDBJ databases">
        <authorList>
            <consortium name="Lawrence Berkeley National Laboratory"/>
            <person name="Ahrendt S."/>
            <person name="Sahu N."/>
            <person name="Indic B."/>
            <person name="Wong-Bajracharya J."/>
            <person name="Merenyi Z."/>
            <person name="Ke H.-M."/>
            <person name="Monk M."/>
            <person name="Kocsube S."/>
            <person name="Drula E."/>
            <person name="Lipzen A."/>
            <person name="Balint B."/>
            <person name="Henrissat B."/>
            <person name="Andreopoulos B."/>
            <person name="Martin F.M."/>
            <person name="Harder C.B."/>
            <person name="Rigling D."/>
            <person name="Ford K.L."/>
            <person name="Foster G.D."/>
            <person name="Pangilinan J."/>
            <person name="Papanicolaou A."/>
            <person name="Barry K."/>
            <person name="LaButti K."/>
            <person name="Viragh M."/>
            <person name="Koriabine M."/>
            <person name="Yan M."/>
            <person name="Riley R."/>
            <person name="Champramary S."/>
            <person name="Plett K.L."/>
            <person name="Tsai I.J."/>
            <person name="Slot J."/>
            <person name="Sipos G."/>
            <person name="Plett J."/>
            <person name="Nagy L.G."/>
            <person name="Grigoriev I.V."/>
        </authorList>
    </citation>
    <scope>NUCLEOTIDE SEQUENCE</scope>
    <source>
        <strain evidence="11">ICMP 16352</strain>
    </source>
</reference>
<evidence type="ECO:0000259" key="10">
    <source>
        <dbReference type="Pfam" id="PF20238"/>
    </source>
</evidence>
<sequence length="221" mass="23574">MKFFLLAAVLASVASAHFQLQFPDPRGTFDEDNEPTFCDGYTSVAQNRTEFPLNSGFFSLNSEHPSWTGTAQSRSIYDLINIRNSAAVYLSTSSNPTSFDDFKQIVPFFQMQGEGIYCLPLNLSATNATGLTNEQNVTIQILYNGGDSQLYQCSDLTLLSNFSLSQSIDATCTNATSNSTSNSTDSGSGSSSGSGSAPLASSLSLSGLVVCIVGTMAFLFM</sequence>
<accession>A0AA39U8F3</accession>
<evidence type="ECO:0000256" key="7">
    <source>
        <dbReference type="ARBA" id="ARBA00023288"/>
    </source>
</evidence>
<keyword evidence="8" id="KW-0812">Transmembrane</keyword>
<dbReference type="PANTHER" id="PTHR34992">
    <property type="entry name" value="HYPHAL ANASTAMOSIS-7 PROTEIN"/>
    <property type="match status" value="1"/>
</dbReference>
<feature type="signal peptide" evidence="9">
    <location>
        <begin position="1"/>
        <end position="16"/>
    </location>
</feature>
<organism evidence="11 12">
    <name type="scientific">Armillaria novae-zelandiae</name>
    <dbReference type="NCBI Taxonomy" id="153914"/>
    <lineage>
        <taxon>Eukaryota</taxon>
        <taxon>Fungi</taxon>
        <taxon>Dikarya</taxon>
        <taxon>Basidiomycota</taxon>
        <taxon>Agaricomycotina</taxon>
        <taxon>Agaricomycetes</taxon>
        <taxon>Agaricomycetidae</taxon>
        <taxon>Agaricales</taxon>
        <taxon>Marasmiineae</taxon>
        <taxon>Physalacriaceae</taxon>
        <taxon>Armillaria</taxon>
    </lineage>
</organism>
<protein>
    <recommendedName>
        <fullName evidence="10">Copper acquisition factor BIM1-like domain-containing protein</fullName>
    </recommendedName>
</protein>
<keyword evidence="2" id="KW-1003">Cell membrane</keyword>
<keyword evidence="12" id="KW-1185">Reference proteome</keyword>
<evidence type="ECO:0000313" key="12">
    <source>
        <dbReference type="Proteomes" id="UP001175227"/>
    </source>
</evidence>
<comment type="subcellular location">
    <subcellularLocation>
        <location evidence="1">Cell membrane</location>
        <topology evidence="1">Lipid-anchor</topology>
        <topology evidence="1">GPI-anchor</topology>
    </subcellularLocation>
</comment>
<dbReference type="AlphaFoldDB" id="A0AA39U8F3"/>